<name>A0A1V1P4U3_9BACT</name>
<sequence>MSIRTCVSPEGQFVYGIHYPSYTVDNLRQRDDIQSLGTFSNGAANENHSNFPEANVHIHNADMIYEIPNAFPFKGTTYIQKRWADQKKGKLSDFTLKKKYHFHGQKQLTIGQKTYQFQTT</sequence>
<proteinExistence type="predicted"/>
<dbReference type="Proteomes" id="UP000189670">
    <property type="component" value="Unassembled WGS sequence"/>
</dbReference>
<accession>A0A1V1P4U3</accession>
<dbReference type="EMBL" id="ATBP01000545">
    <property type="protein sequence ID" value="ETR69841.1"/>
    <property type="molecule type" value="Genomic_DNA"/>
</dbReference>
<evidence type="ECO:0000313" key="2">
    <source>
        <dbReference type="Proteomes" id="UP000189670"/>
    </source>
</evidence>
<dbReference type="AlphaFoldDB" id="A0A1V1P4U3"/>
<gene>
    <name evidence="1" type="ORF">OMM_09253</name>
</gene>
<evidence type="ECO:0000313" key="1">
    <source>
        <dbReference type="EMBL" id="ETR69841.1"/>
    </source>
</evidence>
<protein>
    <submittedName>
        <fullName evidence="1">Uncharacterized protein</fullName>
    </submittedName>
</protein>
<comment type="caution">
    <text evidence="1">The sequence shown here is derived from an EMBL/GenBank/DDBJ whole genome shotgun (WGS) entry which is preliminary data.</text>
</comment>
<reference evidence="2" key="1">
    <citation type="submission" date="2012-11" db="EMBL/GenBank/DDBJ databases">
        <authorList>
            <person name="Lucero-Rivera Y.E."/>
            <person name="Tovar-Ramirez D."/>
        </authorList>
    </citation>
    <scope>NUCLEOTIDE SEQUENCE [LARGE SCALE GENOMIC DNA]</scope>
    <source>
        <strain evidence="2">Araruama</strain>
    </source>
</reference>
<organism evidence="1 2">
    <name type="scientific">Candidatus Magnetoglobus multicellularis str. Araruama</name>
    <dbReference type="NCBI Taxonomy" id="890399"/>
    <lineage>
        <taxon>Bacteria</taxon>
        <taxon>Pseudomonadati</taxon>
        <taxon>Thermodesulfobacteriota</taxon>
        <taxon>Desulfobacteria</taxon>
        <taxon>Desulfobacterales</taxon>
        <taxon>Desulfobacteraceae</taxon>
        <taxon>Candidatus Magnetoglobus</taxon>
    </lineage>
</organism>